<sequence>MNPFLSFLIRSAVTIPSAIMIWIVSFFTLNNTFWVSSGISLAGGALIFWLASLYTGSQFLKKNGLTRKEYRYIKKNLEEAKQKISRLHKTLFSIRHLPSLKERVELLRVIRKIYNMTKREPKRFYQAERFYFSHLDSVLELTEKYAFLSTQPKRNREIEWSLAETRSTLSEMSKLVEKDLYHVLENDIDNLNFEIDVAKYSINTGKGSKEEIAGNMIKSEKKVSSEERNVNLEGKSEVASEQTESSGPRYFINTKVDKKEEIKIPVSRENNDRRFKE</sequence>
<name>A0ABS7K4D5_9BACI</name>
<dbReference type="RefSeq" id="WP_221873339.1">
    <property type="nucleotide sequence ID" value="NZ_JACWFH010000009.1"/>
</dbReference>
<dbReference type="InterPro" id="IPR018770">
    <property type="entry name" value="ChloroindolylP_hydrolase"/>
</dbReference>
<reference evidence="3 4" key="1">
    <citation type="submission" date="2020-07" db="EMBL/GenBank/DDBJ databases">
        <title>Fungal Genomes of the International Space Station.</title>
        <authorList>
            <person name="Seuylemezian A."/>
            <person name="Singh N.K."/>
            <person name="Wood J."/>
            <person name="Venkateswaran K."/>
        </authorList>
    </citation>
    <scope>NUCLEOTIDE SEQUENCE [LARGE SCALE GENOMIC DNA]</scope>
    <source>
        <strain evidence="3 4">PL-B2</strain>
    </source>
</reference>
<evidence type="ECO:0000256" key="1">
    <source>
        <dbReference type="SAM" id="MobiDB-lite"/>
    </source>
</evidence>
<comment type="caution">
    <text evidence="3">The sequence shown here is derived from an EMBL/GenBank/DDBJ whole genome shotgun (WGS) entry which is preliminary data.</text>
</comment>
<feature type="transmembrane region" description="Helical" evidence="2">
    <location>
        <begin position="33"/>
        <end position="54"/>
    </location>
</feature>
<evidence type="ECO:0000313" key="4">
    <source>
        <dbReference type="Proteomes" id="UP000769780"/>
    </source>
</evidence>
<evidence type="ECO:0000313" key="3">
    <source>
        <dbReference type="EMBL" id="MBY0097129.1"/>
    </source>
</evidence>
<keyword evidence="2" id="KW-1133">Transmembrane helix</keyword>
<evidence type="ECO:0000256" key="2">
    <source>
        <dbReference type="SAM" id="Phobius"/>
    </source>
</evidence>
<dbReference type="Pfam" id="PF10112">
    <property type="entry name" value="Halogen_Hydrol"/>
    <property type="match status" value="1"/>
</dbReference>
<keyword evidence="2" id="KW-0472">Membrane</keyword>
<feature type="region of interest" description="Disordered" evidence="1">
    <location>
        <begin position="223"/>
        <end position="252"/>
    </location>
</feature>
<keyword evidence="4" id="KW-1185">Reference proteome</keyword>
<gene>
    <name evidence="3" type="ORF">H0185_09930</name>
</gene>
<dbReference type="EMBL" id="JACWFH010000009">
    <property type="protein sequence ID" value="MBY0097129.1"/>
    <property type="molecule type" value="Genomic_DNA"/>
</dbReference>
<feature type="compositionally biased region" description="Basic and acidic residues" evidence="1">
    <location>
        <begin position="223"/>
        <end position="238"/>
    </location>
</feature>
<dbReference type="Proteomes" id="UP000769780">
    <property type="component" value="Unassembled WGS sequence"/>
</dbReference>
<accession>A0ABS7K4D5</accession>
<proteinExistence type="predicted"/>
<feature type="transmembrane region" description="Helical" evidence="2">
    <location>
        <begin position="7"/>
        <end position="27"/>
    </location>
</feature>
<keyword evidence="2" id="KW-0812">Transmembrane</keyword>
<organism evidence="3 4">
    <name type="scientific">Mesobacillus maritimus</name>
    <dbReference type="NCBI Taxonomy" id="1643336"/>
    <lineage>
        <taxon>Bacteria</taxon>
        <taxon>Bacillati</taxon>
        <taxon>Bacillota</taxon>
        <taxon>Bacilli</taxon>
        <taxon>Bacillales</taxon>
        <taxon>Bacillaceae</taxon>
        <taxon>Mesobacillus</taxon>
    </lineage>
</organism>
<protein>
    <submittedName>
        <fullName evidence="3">5-bromo-4-chloroindolyl phosphate hydrolysis family protein</fullName>
    </submittedName>
</protein>